<evidence type="ECO:0000313" key="6">
    <source>
        <dbReference type="EMBL" id="PMS18546.1"/>
    </source>
</evidence>
<dbReference type="PROSITE" id="PS50887">
    <property type="entry name" value="GGDEF"/>
    <property type="match status" value="1"/>
</dbReference>
<sequence>MEATLIQVPVERRHRWAAAAGAIALVCVVLAAWSHLTTQAAVLRPFIPIFATSVALTEGLTAFLLWTQYRACGRFYFAILASAYAFTTVAAAFHLAVYPGVFVTVSSRSDGSQTAIWIWLFWRGAFACLVTAALAARTRPPVQLAARRCFFGVVTIVGAIVLSAALCQWAIAERATLPDLVANAGAYRHLSVNPATLVVAALCFAALCIHISATRLRTLMDLWLAVALFAGLADVALTLGAGARYSVGWYAARIASMVSASALLGMLMYETSRTYSKLADAHRALKAFSVRDGLTGVFNRAHFDERYASELAQAMDRASALTILLVDVDHFKHFNDAFGHLAGDECLRRIARTLDAALTHRTEFVARYGGEEFVVVLPGCGAHAGLVTAERLRQAVVDLEMAAPTPGMPYVTISVGQASSDSGLDSRPADLLASADAALYRAKTLGRNRVEGEVSPGPKTAFSEPSAIYSS</sequence>
<feature type="transmembrane region" description="Helical" evidence="4">
    <location>
        <begin position="222"/>
        <end position="243"/>
    </location>
</feature>
<comment type="catalytic activity">
    <reaction evidence="2">
        <text>2 GTP = 3',3'-c-di-GMP + 2 diphosphate</text>
        <dbReference type="Rhea" id="RHEA:24898"/>
        <dbReference type="ChEBI" id="CHEBI:33019"/>
        <dbReference type="ChEBI" id="CHEBI:37565"/>
        <dbReference type="ChEBI" id="CHEBI:58805"/>
        <dbReference type="EC" id="2.7.7.65"/>
    </reaction>
</comment>
<dbReference type="RefSeq" id="WP_102646509.1">
    <property type="nucleotide sequence ID" value="NZ_PNYA01000014.1"/>
</dbReference>
<feature type="region of interest" description="Disordered" evidence="3">
    <location>
        <begin position="449"/>
        <end position="471"/>
    </location>
</feature>
<proteinExistence type="predicted"/>
<dbReference type="InterPro" id="IPR043128">
    <property type="entry name" value="Rev_trsase/Diguanyl_cyclase"/>
</dbReference>
<dbReference type="InterPro" id="IPR050469">
    <property type="entry name" value="Diguanylate_Cyclase"/>
</dbReference>
<feature type="transmembrane region" description="Helical" evidence="4">
    <location>
        <begin position="75"/>
        <end position="96"/>
    </location>
</feature>
<feature type="transmembrane region" description="Helical" evidence="4">
    <location>
        <begin position="46"/>
        <end position="66"/>
    </location>
</feature>
<evidence type="ECO:0000256" key="4">
    <source>
        <dbReference type="SAM" id="Phobius"/>
    </source>
</evidence>
<dbReference type="FunFam" id="3.30.70.270:FF:000001">
    <property type="entry name" value="Diguanylate cyclase domain protein"/>
    <property type="match status" value="1"/>
</dbReference>
<gene>
    <name evidence="6" type="ORF">C0Z18_16605</name>
</gene>
<reference evidence="6 7" key="1">
    <citation type="submission" date="2018-01" db="EMBL/GenBank/DDBJ databases">
        <title>Whole genome analyses suggest that Burkholderia sensu lato contains two further novel genera in the rhizoxinica-symbiotica group Mycetohabitans gen. nov., and Trinickia gen. nov.: implications for the evolution of diazotrophy and nodulation in the Burkholderiaceae.</title>
        <authorList>
            <person name="Estrada-de los Santos P."/>
            <person name="Palmer M."/>
            <person name="Chavez-Ramirez B."/>
            <person name="Beukes C."/>
            <person name="Steenkamp E.T."/>
            <person name="Hirsch A.M."/>
            <person name="Manyaka P."/>
            <person name="Maluk M."/>
            <person name="Lafos M."/>
            <person name="Crook M."/>
            <person name="Gross E."/>
            <person name="Simon M.F."/>
            <person name="Bueno dos Reis Junior F."/>
            <person name="Poole P.S."/>
            <person name="Venter S.N."/>
            <person name="James E.K."/>
        </authorList>
    </citation>
    <scope>NUCLEOTIDE SEQUENCE [LARGE SCALE GENOMIC DNA]</scope>
    <source>
        <strain evidence="6 7">GIMN1.004</strain>
    </source>
</reference>
<accession>A0A2N7VN36</accession>
<dbReference type="InterPro" id="IPR000160">
    <property type="entry name" value="GGDEF_dom"/>
</dbReference>
<dbReference type="GO" id="GO:0005886">
    <property type="term" value="C:plasma membrane"/>
    <property type="evidence" value="ECO:0007669"/>
    <property type="project" value="TreeGrafter"/>
</dbReference>
<dbReference type="SUPFAM" id="SSF55073">
    <property type="entry name" value="Nucleotide cyclase"/>
    <property type="match status" value="1"/>
</dbReference>
<dbReference type="NCBIfam" id="TIGR00254">
    <property type="entry name" value="GGDEF"/>
    <property type="match status" value="1"/>
</dbReference>
<keyword evidence="4" id="KW-1133">Transmembrane helix</keyword>
<evidence type="ECO:0000313" key="7">
    <source>
        <dbReference type="Proteomes" id="UP000235616"/>
    </source>
</evidence>
<feature type="transmembrane region" description="Helical" evidence="4">
    <location>
        <begin position="149"/>
        <end position="171"/>
    </location>
</feature>
<organism evidence="6 7">
    <name type="scientific">Trinickia dabaoshanensis</name>
    <dbReference type="NCBI Taxonomy" id="564714"/>
    <lineage>
        <taxon>Bacteria</taxon>
        <taxon>Pseudomonadati</taxon>
        <taxon>Pseudomonadota</taxon>
        <taxon>Betaproteobacteria</taxon>
        <taxon>Burkholderiales</taxon>
        <taxon>Burkholderiaceae</taxon>
        <taxon>Trinickia</taxon>
    </lineage>
</organism>
<dbReference type="GO" id="GO:1902201">
    <property type="term" value="P:negative regulation of bacterial-type flagellum-dependent cell motility"/>
    <property type="evidence" value="ECO:0007669"/>
    <property type="project" value="TreeGrafter"/>
</dbReference>
<feature type="transmembrane region" description="Helical" evidence="4">
    <location>
        <begin position="191"/>
        <end position="210"/>
    </location>
</feature>
<evidence type="ECO:0000256" key="2">
    <source>
        <dbReference type="ARBA" id="ARBA00034247"/>
    </source>
</evidence>
<evidence type="ECO:0000259" key="5">
    <source>
        <dbReference type="PROSITE" id="PS50887"/>
    </source>
</evidence>
<dbReference type="InterPro" id="IPR033424">
    <property type="entry name" value="MASE4"/>
</dbReference>
<keyword evidence="4" id="KW-0812">Transmembrane</keyword>
<dbReference type="GO" id="GO:0043709">
    <property type="term" value="P:cell adhesion involved in single-species biofilm formation"/>
    <property type="evidence" value="ECO:0007669"/>
    <property type="project" value="TreeGrafter"/>
</dbReference>
<feature type="transmembrane region" description="Helical" evidence="4">
    <location>
        <begin position="249"/>
        <end position="269"/>
    </location>
</feature>
<dbReference type="Pfam" id="PF00990">
    <property type="entry name" value="GGDEF"/>
    <property type="match status" value="1"/>
</dbReference>
<dbReference type="EC" id="2.7.7.65" evidence="1"/>
<dbReference type="AlphaFoldDB" id="A0A2N7VN36"/>
<keyword evidence="4" id="KW-0472">Membrane</keyword>
<dbReference type="Proteomes" id="UP000235616">
    <property type="component" value="Unassembled WGS sequence"/>
</dbReference>
<comment type="caution">
    <text evidence="6">The sequence shown here is derived from an EMBL/GenBank/DDBJ whole genome shotgun (WGS) entry which is preliminary data.</text>
</comment>
<dbReference type="OrthoDB" id="9813903at2"/>
<feature type="transmembrane region" description="Helical" evidence="4">
    <location>
        <begin position="16"/>
        <end position="34"/>
    </location>
</feature>
<dbReference type="EMBL" id="PNYA01000014">
    <property type="protein sequence ID" value="PMS18546.1"/>
    <property type="molecule type" value="Genomic_DNA"/>
</dbReference>
<dbReference type="PANTHER" id="PTHR45138:SF9">
    <property type="entry name" value="DIGUANYLATE CYCLASE DGCM-RELATED"/>
    <property type="match status" value="1"/>
</dbReference>
<evidence type="ECO:0000256" key="3">
    <source>
        <dbReference type="SAM" id="MobiDB-lite"/>
    </source>
</evidence>
<dbReference type="Pfam" id="PF17158">
    <property type="entry name" value="MASE4"/>
    <property type="match status" value="1"/>
</dbReference>
<dbReference type="Gene3D" id="3.30.70.270">
    <property type="match status" value="1"/>
</dbReference>
<dbReference type="CDD" id="cd01949">
    <property type="entry name" value="GGDEF"/>
    <property type="match status" value="1"/>
</dbReference>
<feature type="domain" description="GGDEF" evidence="5">
    <location>
        <begin position="319"/>
        <end position="455"/>
    </location>
</feature>
<protein>
    <recommendedName>
        <fullName evidence="1">diguanylate cyclase</fullName>
        <ecNumber evidence="1">2.7.7.65</ecNumber>
    </recommendedName>
</protein>
<feature type="transmembrane region" description="Helical" evidence="4">
    <location>
        <begin position="116"/>
        <end position="137"/>
    </location>
</feature>
<dbReference type="InterPro" id="IPR029787">
    <property type="entry name" value="Nucleotide_cyclase"/>
</dbReference>
<name>A0A2N7VN36_9BURK</name>
<evidence type="ECO:0000256" key="1">
    <source>
        <dbReference type="ARBA" id="ARBA00012528"/>
    </source>
</evidence>
<dbReference type="GO" id="GO:0052621">
    <property type="term" value="F:diguanylate cyclase activity"/>
    <property type="evidence" value="ECO:0007669"/>
    <property type="project" value="UniProtKB-EC"/>
</dbReference>
<dbReference type="SMART" id="SM00267">
    <property type="entry name" value="GGDEF"/>
    <property type="match status" value="1"/>
</dbReference>
<keyword evidence="7" id="KW-1185">Reference proteome</keyword>
<dbReference type="PANTHER" id="PTHR45138">
    <property type="entry name" value="REGULATORY COMPONENTS OF SENSORY TRANSDUCTION SYSTEM"/>
    <property type="match status" value="1"/>
</dbReference>